<dbReference type="Gene3D" id="3.40.50.300">
    <property type="entry name" value="P-loop containing nucleotide triphosphate hydrolases"/>
    <property type="match status" value="1"/>
</dbReference>
<comment type="caution">
    <text evidence="1">The sequence shown here is derived from an EMBL/GenBank/DDBJ whole genome shotgun (WGS) entry which is preliminary data.</text>
</comment>
<dbReference type="RefSeq" id="WP_112091906.1">
    <property type="nucleotide sequence ID" value="NZ_PRLD01000022.1"/>
</dbReference>
<dbReference type="EMBL" id="PRLD01000022">
    <property type="protein sequence ID" value="RAW54634.1"/>
    <property type="molecule type" value="Genomic_DNA"/>
</dbReference>
<sequence>MKPNIYRFADVVDGTDVYEKIKDAIINNRMIPVLGSGFSYGFKANNGTVPSVNDLKEKIKQELTEDEEYDEYDAEELERFDLSRLSDMFMQLLEEHSDGDKVFAPKSFLKYMEDHFYNVHDCPNYIKSFLRCDWEYLYTLNYDDTIEKTLPEYEVVVPYRNLNQKWLKEKKCVIKLHGDVHTMLSCKEMKYCTLSKSQYLNSITSSENKDLMEWLQDDCSSKDLLFIGCSLSGEYDFLFAEGTKRVSQLSYDASENSFYIYYDCDPEGKIPLYVRSDLGNYGIKNIIRVTPDEMPEFYSLICEFFKEKASIQKEDKLEKYRNFVFEQLTSCDLACNLPYIFENKSLLANPRNNTILFPYFYTHRTVSKNIINALERGIPVCIIAGNRFAGKTYALLEIVDELQKKHKKVYYIGDKNISTKILNYIISCYHQAVFVFDCRTIENRQFQNIILNNLNAMVENSIQIVYAVNRSDRNFTKVIHIDESMRGFVEYYSIDSILDSNELTEFNSKIKKLTIVNRKKNDTFLDYAFRIENSRLSDCKSILPDVNLIGDKDMLRCILLLANCNFMSVTMANRFDITEELVGLCEKSNGAVQKDYLSDFELTNLTHSGVKYVSNSLYWLYRCLANYAKDSTNYETIADVIVEIVKTYIEIYQRGDVVDYQVYQEIKPYYYLDTLQQMFFFDSPSRGSIALPDIIYSKLRSVLHSQYQFLHQTSKCKLRYSQQLGLGSDKGIRVLEEANLIIDRAMELADQSASRNKQYTITHMNVTKALILTNYLRYSKNDNPEKKEKQLLTAIDCYYCFYVEFKEYSADLTDAELSDVKWFMEQLFTGDDAFRGFVTDKEHRKKVEELLNAYYKKRITISWT</sequence>
<dbReference type="InterPro" id="IPR027417">
    <property type="entry name" value="P-loop_NTPase"/>
</dbReference>
<organism evidence="1 2">
    <name type="scientific">Faecalibacterium prausnitzii</name>
    <dbReference type="NCBI Taxonomy" id="853"/>
    <lineage>
        <taxon>Bacteria</taxon>
        <taxon>Bacillati</taxon>
        <taxon>Bacillota</taxon>
        <taxon>Clostridia</taxon>
        <taxon>Eubacteriales</taxon>
        <taxon>Oscillospiraceae</taxon>
        <taxon>Faecalibacterium</taxon>
    </lineage>
</organism>
<accession>A0A329U018</accession>
<dbReference type="Pfam" id="PF13289">
    <property type="entry name" value="SIR2_2"/>
    <property type="match status" value="1"/>
</dbReference>
<protein>
    <submittedName>
        <fullName evidence="1">Uncharacterized protein</fullName>
    </submittedName>
</protein>
<dbReference type="Proteomes" id="UP000251281">
    <property type="component" value="Unassembled WGS sequence"/>
</dbReference>
<gene>
    <name evidence="1" type="ORF">C4N24_13920</name>
</gene>
<evidence type="ECO:0000313" key="2">
    <source>
        <dbReference type="Proteomes" id="UP000251281"/>
    </source>
</evidence>
<proteinExistence type="predicted"/>
<name>A0A329U018_9FIRM</name>
<reference evidence="1 2" key="1">
    <citation type="submission" date="2018-02" db="EMBL/GenBank/DDBJ databases">
        <title>Complete genome sequencing of Faecalibacterium prausnitzii strains isolated from the human gut.</title>
        <authorList>
            <person name="Fitzgerald B.C."/>
            <person name="Shkoporov A.N."/>
            <person name="Ross P.R."/>
            <person name="Hill C."/>
        </authorList>
    </citation>
    <scope>NUCLEOTIDE SEQUENCE [LARGE SCALE GENOMIC DNA]</scope>
    <source>
        <strain evidence="1 2">APC923/51-1</strain>
    </source>
</reference>
<evidence type="ECO:0000313" key="1">
    <source>
        <dbReference type="EMBL" id="RAW54634.1"/>
    </source>
</evidence>
<dbReference type="AlphaFoldDB" id="A0A329U018"/>